<organism evidence="1">
    <name type="scientific">viral metagenome</name>
    <dbReference type="NCBI Taxonomy" id="1070528"/>
    <lineage>
        <taxon>unclassified sequences</taxon>
        <taxon>metagenomes</taxon>
        <taxon>organismal metagenomes</taxon>
    </lineage>
</organism>
<evidence type="ECO:0000313" key="1">
    <source>
        <dbReference type="EMBL" id="QHT21319.1"/>
    </source>
</evidence>
<name>A0A6C0DZ39_9ZZZZ</name>
<dbReference type="AlphaFoldDB" id="A0A6C0DZ39"/>
<accession>A0A6C0DZ39</accession>
<dbReference type="EMBL" id="MN739689">
    <property type="protein sequence ID" value="QHT21319.1"/>
    <property type="molecule type" value="Genomic_DNA"/>
</dbReference>
<proteinExistence type="predicted"/>
<sequence>MTYTTIIDAKLQEVARTAFEKLSPGILENYLNTLSLQDMKSLNMRLWNPGAPGENMSRREYMTEGLRWYYGPFLPLTREGRQEWTEDEVDASKNLISERDLVFLNQMVAWGLTLSSTRRPRFFSRDVVNLRV</sequence>
<reference evidence="1" key="1">
    <citation type="journal article" date="2020" name="Nature">
        <title>Giant virus diversity and host interactions through global metagenomics.</title>
        <authorList>
            <person name="Schulz F."/>
            <person name="Roux S."/>
            <person name="Paez-Espino D."/>
            <person name="Jungbluth S."/>
            <person name="Walsh D.A."/>
            <person name="Denef V.J."/>
            <person name="McMahon K.D."/>
            <person name="Konstantinidis K.T."/>
            <person name="Eloe-Fadrosh E.A."/>
            <person name="Kyrpides N.C."/>
            <person name="Woyke T."/>
        </authorList>
    </citation>
    <scope>NUCLEOTIDE SEQUENCE</scope>
    <source>
        <strain evidence="1">GVMAG-M-3300023174-92</strain>
    </source>
</reference>
<protein>
    <submittedName>
        <fullName evidence="1">Uncharacterized protein</fullName>
    </submittedName>
</protein>